<dbReference type="EC" id="5.1.1.-" evidence="7"/>
<feature type="binding site" evidence="6">
    <location>
        <position position="274"/>
    </location>
    <ligand>
        <name>Mg(2+)</name>
        <dbReference type="ChEBI" id="CHEBI:18420"/>
    </ligand>
</feature>
<dbReference type="InterPro" id="IPR029065">
    <property type="entry name" value="Enolase_C-like"/>
</dbReference>
<dbReference type="EMBL" id="DOTR01000031">
    <property type="protein sequence ID" value="HCA01574.1"/>
    <property type="molecule type" value="Genomic_DNA"/>
</dbReference>
<feature type="active site" description="Proton acceptor; specific for (S)-substrate epimerization" evidence="5">
    <location>
        <position position="298"/>
    </location>
</feature>
<evidence type="ECO:0000256" key="5">
    <source>
        <dbReference type="PIRSR" id="PIRSR634603-1"/>
    </source>
</evidence>
<evidence type="ECO:0000313" key="9">
    <source>
        <dbReference type="EMBL" id="HCA01574.1"/>
    </source>
</evidence>
<dbReference type="SFLD" id="SFLDS00001">
    <property type="entry name" value="Enolase"/>
    <property type="match status" value="1"/>
</dbReference>
<dbReference type="SUPFAM" id="SSF54826">
    <property type="entry name" value="Enolase N-terminal domain-like"/>
    <property type="match status" value="1"/>
</dbReference>
<feature type="binding site" evidence="6">
    <location>
        <position position="223"/>
    </location>
    <ligand>
        <name>Mg(2+)</name>
        <dbReference type="ChEBI" id="CHEBI:18420"/>
    </ligand>
</feature>
<dbReference type="GO" id="GO:0006518">
    <property type="term" value="P:peptide metabolic process"/>
    <property type="evidence" value="ECO:0007669"/>
    <property type="project" value="UniProtKB-ARBA"/>
</dbReference>
<dbReference type="GO" id="GO:0016855">
    <property type="term" value="F:racemase and epimerase activity, acting on amino acids and derivatives"/>
    <property type="evidence" value="ECO:0007669"/>
    <property type="project" value="UniProtKB-UniRule"/>
</dbReference>
<dbReference type="SMART" id="SM00922">
    <property type="entry name" value="MR_MLE"/>
    <property type="match status" value="1"/>
</dbReference>
<dbReference type="Pfam" id="PF13378">
    <property type="entry name" value="MR_MLE_C"/>
    <property type="match status" value="1"/>
</dbReference>
<evidence type="ECO:0000259" key="8">
    <source>
        <dbReference type="SMART" id="SM00922"/>
    </source>
</evidence>
<evidence type="ECO:0000256" key="7">
    <source>
        <dbReference type="RuleBase" id="RU366006"/>
    </source>
</evidence>
<evidence type="ECO:0000256" key="2">
    <source>
        <dbReference type="ARBA" id="ARBA00022723"/>
    </source>
</evidence>
<dbReference type="InterPro" id="IPR018110">
    <property type="entry name" value="Mandel_Rmase/mucon_lact_enz_CS"/>
</dbReference>
<sequence length="400" mass="43422">MDTSISDSSTGYGKSDDCAGSDLFLDINKASIMRINKITVYGVRLPLKQPFKIAYDTYHDIASLIVSIETASGQIGWGEAVVDQHVSGETYLGAREIITRELAPLLMGADASDIAQFHHAANRKIRHNPSAKAALDIALHDLVARECGKPLYALLGGRSHTRLELPYVISMLAPEEMARQAKEAARRGYQSIKIKLGDTPEHDVERIARVREALDRSIALRVDANQGWSAKQALQVIRHAAPYQVDWFEQPVAMENLTAMARVTQSTDAMIMADEPIHGVKEMLEVIQLNAADMVNIKLMKSSGLRPAMAMAEVGMAADIPCQIGSMVESSIATLAGAHLALAHPNIIANDLVGPAMIGEDVAQMPGDETHIVLDDSPGLGVTIDRSRVRDLSEFVDTID</sequence>
<dbReference type="SFLD" id="SFLDF00009">
    <property type="entry name" value="o-succinylbenzoate_synthase"/>
    <property type="match status" value="1"/>
</dbReference>
<dbReference type="SUPFAM" id="SSF51604">
    <property type="entry name" value="Enolase C-terminal domain-like"/>
    <property type="match status" value="1"/>
</dbReference>
<dbReference type="InterPro" id="IPR034603">
    <property type="entry name" value="Dipeptide_epimerase"/>
</dbReference>
<proteinExistence type="inferred from homology"/>
<keyword evidence="4 7" id="KW-0413">Isomerase</keyword>
<feature type="active site" description="Proton acceptor; specific for (R)-substrate epimerization" evidence="5">
    <location>
        <position position="195"/>
    </location>
</feature>
<dbReference type="PANTHER" id="PTHR48073:SF2">
    <property type="entry name" value="O-SUCCINYLBENZOATE SYNTHASE"/>
    <property type="match status" value="1"/>
</dbReference>
<dbReference type="PANTHER" id="PTHR48073">
    <property type="entry name" value="O-SUCCINYLBENZOATE SYNTHASE-RELATED"/>
    <property type="match status" value="1"/>
</dbReference>
<comment type="caution">
    <text evidence="9">The sequence shown here is derived from an EMBL/GenBank/DDBJ whole genome shotgun (WGS) entry which is preliminary data.</text>
</comment>
<reference evidence="9" key="1">
    <citation type="journal article" date="2018" name="Nat. Biotechnol.">
        <title>A standardized bacterial taxonomy based on genome phylogeny substantially revises the tree of life.</title>
        <authorList>
            <person name="Parks D.H."/>
            <person name="Chuvochina M."/>
            <person name="Waite D.W."/>
            <person name="Rinke C."/>
            <person name="Skarshewski A."/>
            <person name="Chaumeil P.A."/>
            <person name="Hugenholtz P."/>
        </authorList>
    </citation>
    <scope>NUCLEOTIDE SEQUENCE [LARGE SCALE GENOMIC DNA]</scope>
    <source>
        <strain evidence="9">UBA11284</strain>
    </source>
</reference>
<gene>
    <name evidence="9" type="ORF">DEO68_05190</name>
</gene>
<dbReference type="GO" id="GO:0009063">
    <property type="term" value="P:amino acid catabolic process"/>
    <property type="evidence" value="ECO:0007669"/>
    <property type="project" value="InterPro"/>
</dbReference>
<protein>
    <recommendedName>
        <fullName evidence="7">Dipeptide epimerase</fullName>
        <ecNumber evidence="7">5.1.1.-</ecNumber>
    </recommendedName>
</protein>
<name>A0A3D0KDQ4_9GAMM</name>
<keyword evidence="3 6" id="KW-0460">Magnesium</keyword>
<dbReference type="InterPro" id="IPR036849">
    <property type="entry name" value="Enolase-like_C_sf"/>
</dbReference>
<evidence type="ECO:0000256" key="6">
    <source>
        <dbReference type="PIRSR" id="PIRSR634603-3"/>
    </source>
</evidence>
<dbReference type="Gene3D" id="3.20.20.120">
    <property type="entry name" value="Enolase-like C-terminal domain"/>
    <property type="match status" value="1"/>
</dbReference>
<dbReference type="InterPro" id="IPR029017">
    <property type="entry name" value="Enolase-like_N"/>
</dbReference>
<comment type="similarity">
    <text evidence="1 7">Belongs to the mandelate racemase/muconate lactonizing enzyme family.</text>
</comment>
<dbReference type="PROSITE" id="PS00908">
    <property type="entry name" value="MR_MLE_1"/>
    <property type="match status" value="1"/>
</dbReference>
<organism evidence="9">
    <name type="scientific">Halomonas campaniensis</name>
    <dbReference type="NCBI Taxonomy" id="213554"/>
    <lineage>
        <taxon>Bacteria</taxon>
        <taxon>Pseudomonadati</taxon>
        <taxon>Pseudomonadota</taxon>
        <taxon>Gammaproteobacteria</taxon>
        <taxon>Oceanospirillales</taxon>
        <taxon>Halomonadaceae</taxon>
        <taxon>Halomonas</taxon>
    </lineage>
</organism>
<evidence type="ECO:0000256" key="3">
    <source>
        <dbReference type="ARBA" id="ARBA00022842"/>
    </source>
</evidence>
<dbReference type="CDD" id="cd03319">
    <property type="entry name" value="L-Ala-DL-Glu_epimerase"/>
    <property type="match status" value="1"/>
</dbReference>
<feature type="binding site" evidence="6">
    <location>
        <position position="249"/>
    </location>
    <ligand>
        <name>Mg(2+)</name>
        <dbReference type="ChEBI" id="CHEBI:18420"/>
    </ligand>
</feature>
<dbReference type="Pfam" id="PF02746">
    <property type="entry name" value="MR_MLE_N"/>
    <property type="match status" value="1"/>
</dbReference>
<dbReference type="Gene3D" id="3.30.390.10">
    <property type="entry name" value="Enolase-like, N-terminal domain"/>
    <property type="match status" value="1"/>
</dbReference>
<evidence type="ECO:0000256" key="4">
    <source>
        <dbReference type="ARBA" id="ARBA00023235"/>
    </source>
</evidence>
<dbReference type="GO" id="GO:0046872">
    <property type="term" value="F:metal ion binding"/>
    <property type="evidence" value="ECO:0007669"/>
    <property type="project" value="UniProtKB-KW"/>
</dbReference>
<evidence type="ECO:0000256" key="1">
    <source>
        <dbReference type="ARBA" id="ARBA00008031"/>
    </source>
</evidence>
<feature type="domain" description="Mandelate racemase/muconate lactonizing enzyme C-terminal" evidence="8">
    <location>
        <begin position="174"/>
        <end position="270"/>
    </location>
</feature>
<keyword evidence="2 6" id="KW-0479">Metal-binding</keyword>
<dbReference type="InterPro" id="IPR013341">
    <property type="entry name" value="Mandelate_racemase_N_dom"/>
</dbReference>
<dbReference type="InterPro" id="IPR013342">
    <property type="entry name" value="Mandelate_racemase_C"/>
</dbReference>
<comment type="cofactor">
    <cofactor evidence="6 7">
        <name>Mg(2+)</name>
        <dbReference type="ChEBI" id="CHEBI:18420"/>
    </cofactor>
    <text evidence="6 7">Binds 1 Mg(2+) ion per subunit.</text>
</comment>
<dbReference type="SFLD" id="SFLDG00180">
    <property type="entry name" value="muconate_cycloisomerase"/>
    <property type="match status" value="1"/>
</dbReference>
<dbReference type="AlphaFoldDB" id="A0A3D0KDQ4"/>
<dbReference type="FunFam" id="3.30.390.10:FF:000009">
    <property type="entry name" value="Hydrophobic dipeptide epimerase"/>
    <property type="match status" value="1"/>
</dbReference>
<accession>A0A3D0KDQ4</accession>